<evidence type="ECO:0000259" key="1">
    <source>
        <dbReference type="PROSITE" id="PS50995"/>
    </source>
</evidence>
<dbReference type="GO" id="GO:0003677">
    <property type="term" value="F:DNA binding"/>
    <property type="evidence" value="ECO:0007669"/>
    <property type="project" value="UniProtKB-KW"/>
</dbReference>
<sequence>MDETQRAQLFELADLIMAIGRHLQVAKADEGESWTPLESAVMRYIDHRPGSTATQAAEATRLISSNFSRALRKLEQKGMVRREADPQDARRVRLHPTRKAGENLRHLEDTWSRLLAEAVPDTEETETVVSMLRQIESHLIARTGRG</sequence>
<feature type="domain" description="HTH marR-type" evidence="1">
    <location>
        <begin position="9"/>
        <end position="137"/>
    </location>
</feature>
<dbReference type="Proteomes" id="UP000198614">
    <property type="component" value="Unassembled WGS sequence"/>
</dbReference>
<proteinExistence type="predicted"/>
<keyword evidence="2" id="KW-0238">DNA-binding</keyword>
<evidence type="ECO:0000313" key="3">
    <source>
        <dbReference type="Proteomes" id="UP000198614"/>
    </source>
</evidence>
<dbReference type="InterPro" id="IPR036388">
    <property type="entry name" value="WH-like_DNA-bd_sf"/>
</dbReference>
<dbReference type="GO" id="GO:0006950">
    <property type="term" value="P:response to stress"/>
    <property type="evidence" value="ECO:0007669"/>
    <property type="project" value="TreeGrafter"/>
</dbReference>
<dbReference type="SMART" id="SM00347">
    <property type="entry name" value="HTH_MARR"/>
    <property type="match status" value="1"/>
</dbReference>
<accession>A0A1G7WCF4</accession>
<dbReference type="PANTHER" id="PTHR33164">
    <property type="entry name" value="TRANSCRIPTIONAL REGULATOR, MARR FAMILY"/>
    <property type="match status" value="1"/>
</dbReference>
<dbReference type="InterPro" id="IPR036390">
    <property type="entry name" value="WH_DNA-bd_sf"/>
</dbReference>
<dbReference type="GO" id="GO:0003700">
    <property type="term" value="F:DNA-binding transcription factor activity"/>
    <property type="evidence" value="ECO:0007669"/>
    <property type="project" value="InterPro"/>
</dbReference>
<organism evidence="2 3">
    <name type="scientific">Streptomyces griseoaurantiacus</name>
    <dbReference type="NCBI Taxonomy" id="68213"/>
    <lineage>
        <taxon>Bacteria</taxon>
        <taxon>Bacillati</taxon>
        <taxon>Actinomycetota</taxon>
        <taxon>Actinomycetes</taxon>
        <taxon>Kitasatosporales</taxon>
        <taxon>Streptomycetaceae</taxon>
        <taxon>Streptomyces</taxon>
        <taxon>Streptomyces aurantiacus group</taxon>
    </lineage>
</organism>
<dbReference type="EMBL" id="FNAX01000026">
    <property type="protein sequence ID" value="SDG69632.1"/>
    <property type="molecule type" value="Genomic_DNA"/>
</dbReference>
<dbReference type="Pfam" id="PF12802">
    <property type="entry name" value="MarR_2"/>
    <property type="match status" value="1"/>
</dbReference>
<dbReference type="PROSITE" id="PS50995">
    <property type="entry name" value="HTH_MARR_2"/>
    <property type="match status" value="1"/>
</dbReference>
<dbReference type="AlphaFoldDB" id="A0A1G7WCF4"/>
<dbReference type="InterPro" id="IPR039422">
    <property type="entry name" value="MarR/SlyA-like"/>
</dbReference>
<gene>
    <name evidence="2" type="ORF">SAMN05216260_12638</name>
</gene>
<evidence type="ECO:0000313" key="2">
    <source>
        <dbReference type="EMBL" id="SDG69632.1"/>
    </source>
</evidence>
<protein>
    <submittedName>
        <fullName evidence="2">DNA-binding transcriptional regulator, MarR family</fullName>
    </submittedName>
</protein>
<dbReference type="OrthoDB" id="5506299at2"/>
<dbReference type="SUPFAM" id="SSF46785">
    <property type="entry name" value="Winged helix' DNA-binding domain"/>
    <property type="match status" value="1"/>
</dbReference>
<dbReference type="PANTHER" id="PTHR33164:SF43">
    <property type="entry name" value="HTH-TYPE TRANSCRIPTIONAL REPRESSOR YETL"/>
    <property type="match status" value="1"/>
</dbReference>
<dbReference type="InterPro" id="IPR000835">
    <property type="entry name" value="HTH_MarR-typ"/>
</dbReference>
<dbReference type="Gene3D" id="1.10.10.10">
    <property type="entry name" value="Winged helix-like DNA-binding domain superfamily/Winged helix DNA-binding domain"/>
    <property type="match status" value="1"/>
</dbReference>
<name>A0A1G7WCF4_9ACTN</name>
<reference evidence="2 3" key="1">
    <citation type="submission" date="2016-10" db="EMBL/GenBank/DDBJ databases">
        <authorList>
            <person name="de Groot N.N."/>
        </authorList>
    </citation>
    <scope>NUCLEOTIDE SEQUENCE [LARGE SCALE GENOMIC DNA]</scope>
    <source>
        <strain evidence="2 3">CGMCC 4.1859</strain>
    </source>
</reference>